<dbReference type="Pfam" id="PF02595">
    <property type="entry name" value="Gly_kinase"/>
    <property type="match status" value="1"/>
</dbReference>
<dbReference type="Proteomes" id="UP000092021">
    <property type="component" value="Unassembled WGS sequence"/>
</dbReference>
<dbReference type="GO" id="GO:0008887">
    <property type="term" value="F:glycerate kinase activity"/>
    <property type="evidence" value="ECO:0007669"/>
    <property type="project" value="InterPro"/>
</dbReference>
<dbReference type="SUPFAM" id="SSF110738">
    <property type="entry name" value="Glycerate kinase I"/>
    <property type="match status" value="1"/>
</dbReference>
<protein>
    <recommendedName>
        <fullName evidence="4">Glycerate kinase</fullName>
    </recommendedName>
</protein>
<dbReference type="InterPro" id="IPR018197">
    <property type="entry name" value="Glycerate_kinase_RE-like"/>
</dbReference>
<dbReference type="Gene3D" id="3.40.50.10350">
    <property type="entry name" value="Glycerate kinase, domain 1"/>
    <property type="match status" value="1"/>
</dbReference>
<proteinExistence type="predicted"/>
<evidence type="ECO:0000256" key="1">
    <source>
        <dbReference type="SAM" id="MobiDB-lite"/>
    </source>
</evidence>
<feature type="region of interest" description="Disordered" evidence="1">
    <location>
        <begin position="100"/>
        <end position="129"/>
    </location>
</feature>
<dbReference type="GO" id="GO:0031388">
    <property type="term" value="P:organic acid phosphorylation"/>
    <property type="evidence" value="ECO:0007669"/>
    <property type="project" value="InterPro"/>
</dbReference>
<dbReference type="PANTHER" id="PTHR21599">
    <property type="entry name" value="GLYCERATE KINASE"/>
    <property type="match status" value="1"/>
</dbReference>
<evidence type="ECO:0000313" key="3">
    <source>
        <dbReference type="Proteomes" id="UP000092021"/>
    </source>
</evidence>
<dbReference type="PANTHER" id="PTHR21599:SF0">
    <property type="entry name" value="GLYCERATE KINASE"/>
    <property type="match status" value="1"/>
</dbReference>
<gene>
    <name evidence="2" type="ORF">A5N15_03235</name>
</gene>
<evidence type="ECO:0008006" key="4">
    <source>
        <dbReference type="Google" id="ProtNLM"/>
    </source>
</evidence>
<comment type="caution">
    <text evidence="2">The sequence shown here is derived from an EMBL/GenBank/DDBJ whole genome shotgun (WGS) entry which is preliminary data.</text>
</comment>
<dbReference type="EMBL" id="LWGZ01000293">
    <property type="protein sequence ID" value="OAX64555.1"/>
    <property type="molecule type" value="Genomic_DNA"/>
</dbReference>
<accession>A0A657IWN1</accession>
<evidence type="ECO:0000313" key="2">
    <source>
        <dbReference type="EMBL" id="OAX64555.1"/>
    </source>
</evidence>
<dbReference type="InterPro" id="IPR036129">
    <property type="entry name" value="Glycerate_kinase_sf"/>
</dbReference>
<name>A0A657IWN1_9MICC</name>
<dbReference type="InterPro" id="IPR004381">
    <property type="entry name" value="Glycerate_kinase"/>
</dbReference>
<organism evidence="2 3">
    <name type="scientific">Rothia kristinae</name>
    <dbReference type="NCBI Taxonomy" id="37923"/>
    <lineage>
        <taxon>Bacteria</taxon>
        <taxon>Bacillati</taxon>
        <taxon>Actinomycetota</taxon>
        <taxon>Actinomycetes</taxon>
        <taxon>Micrococcales</taxon>
        <taxon>Micrococcaceae</taxon>
        <taxon>Rothia</taxon>
    </lineage>
</organism>
<dbReference type="AlphaFoldDB" id="A0A657IWN1"/>
<reference evidence="2 3" key="1">
    <citation type="submission" date="2016-04" db="EMBL/GenBank/DDBJ databases">
        <title>Identification of putative biosynthetic pathways for the production of bioactive secondary metabolites by the marine actinomycete Kocuria kristinae RUTW2-3.</title>
        <authorList>
            <person name="Waterworth S.C."/>
            <person name="Walmsley T.A."/>
            <person name="Matongo T."/>
            <person name="Davies-Coleman M.T."/>
            <person name="Dorrington R.A."/>
        </authorList>
    </citation>
    <scope>NUCLEOTIDE SEQUENCE [LARGE SCALE GENOMIC DNA]</scope>
    <source>
        <strain evidence="2 3">RUTW4-5</strain>
    </source>
</reference>
<sequence length="129" mass="13813">MQTFLDLAGVDDLLEGTDLVVTGEGKLDEQTLRGKAPAGVAGRAAERGIPVVAVCGQNTLPPSTRHPFQRIVAMTDVEPDVRSCLRNPCRCWSAWPASACWPDPPRRRARSPAGRGERARGSRGGGVRP</sequence>